<gene>
    <name evidence="1" type="ORF">PHYPSEUDO_003123</name>
</gene>
<dbReference type="OrthoDB" id="112749at2759"/>
<protein>
    <submittedName>
        <fullName evidence="1">Uncharacterized protein</fullName>
    </submittedName>
</protein>
<name>A0A8T1WDW6_9STRA</name>
<keyword evidence="2" id="KW-1185">Reference proteome</keyword>
<organism evidence="1 2">
    <name type="scientific">Phytophthora pseudosyringae</name>
    <dbReference type="NCBI Taxonomy" id="221518"/>
    <lineage>
        <taxon>Eukaryota</taxon>
        <taxon>Sar</taxon>
        <taxon>Stramenopiles</taxon>
        <taxon>Oomycota</taxon>
        <taxon>Peronosporomycetes</taxon>
        <taxon>Peronosporales</taxon>
        <taxon>Peronosporaceae</taxon>
        <taxon>Phytophthora</taxon>
    </lineage>
</organism>
<dbReference type="AlphaFoldDB" id="A0A8T1WDW6"/>
<evidence type="ECO:0000313" key="2">
    <source>
        <dbReference type="Proteomes" id="UP000694044"/>
    </source>
</evidence>
<evidence type="ECO:0000313" key="1">
    <source>
        <dbReference type="EMBL" id="KAG7391917.1"/>
    </source>
</evidence>
<comment type="caution">
    <text evidence="1">The sequence shown here is derived from an EMBL/GenBank/DDBJ whole genome shotgun (WGS) entry which is preliminary data.</text>
</comment>
<dbReference type="PANTHER" id="PTHR34204:SF2">
    <property type="entry name" value="RNA-BINDING ASCH DOMAIN PROTEIN"/>
    <property type="match status" value="1"/>
</dbReference>
<dbReference type="Proteomes" id="UP000694044">
    <property type="component" value="Unassembled WGS sequence"/>
</dbReference>
<sequence>MDERRIELALRSFFSREPSVQDAEDPFQFRAQMLLRDSDGDEVANPLPVGKILVGVSGASYATQLAAIITAWHGTGTNPLWAFSAEAAEAIEGVTPECTSRQRVLEVPVDTVHAFVAVVERGAAEDAFEAATSLVAELGGARGLLTLLGFQQTVGSRELAPLTLRQCLAAFTQRHTPDEPLTVGARAFSKHCARSSSGWWGELNGNDAAKNARAEAKVRELLASATWKNIHSLPHAHGTMEIRNALGYGARWDAETRTFRGFLEPPMRNGHGTKWRH</sequence>
<accession>A0A8T1WDW6</accession>
<proteinExistence type="predicted"/>
<dbReference type="PANTHER" id="PTHR34204">
    <property type="entry name" value="RNA-BINDING ASCH DOMAIN PROTEIN"/>
    <property type="match status" value="1"/>
</dbReference>
<dbReference type="EMBL" id="JAGDFM010000016">
    <property type="protein sequence ID" value="KAG7391917.1"/>
    <property type="molecule type" value="Genomic_DNA"/>
</dbReference>
<reference evidence="1" key="1">
    <citation type="submission" date="2021-02" db="EMBL/GenBank/DDBJ databases">
        <authorList>
            <person name="Palmer J.M."/>
        </authorList>
    </citation>
    <scope>NUCLEOTIDE SEQUENCE</scope>
    <source>
        <strain evidence="1">SCRP734</strain>
    </source>
</reference>